<dbReference type="InterPro" id="IPR002878">
    <property type="entry name" value="ChsH2_C"/>
</dbReference>
<dbReference type="AlphaFoldDB" id="A0A840F0N4"/>
<evidence type="ECO:0000259" key="1">
    <source>
        <dbReference type="Pfam" id="PF01796"/>
    </source>
</evidence>
<protein>
    <recommendedName>
        <fullName evidence="1">ChsH2 C-terminal OB-fold domain-containing protein</fullName>
    </recommendedName>
</protein>
<dbReference type="RefSeq" id="WP_183372285.1">
    <property type="nucleotide sequence ID" value="NZ_BAABHL010000119.1"/>
</dbReference>
<gene>
    <name evidence="2" type="ORF">BKA16_003984</name>
</gene>
<reference evidence="2 3" key="1">
    <citation type="submission" date="2020-08" db="EMBL/GenBank/DDBJ databases">
        <title>Sequencing the genomes of 1000 actinobacteria strains.</title>
        <authorList>
            <person name="Klenk H.-P."/>
        </authorList>
    </citation>
    <scope>NUCLEOTIDE SEQUENCE [LARGE SCALE GENOMIC DNA]</scope>
    <source>
        <strain evidence="2 3">DSM 45298</strain>
    </source>
</reference>
<dbReference type="PANTHER" id="PTHR34075">
    <property type="entry name" value="BLR3430 PROTEIN"/>
    <property type="match status" value="1"/>
</dbReference>
<proteinExistence type="predicted"/>
<feature type="domain" description="ChsH2 C-terminal OB-fold" evidence="1">
    <location>
        <begin position="61"/>
        <end position="122"/>
    </location>
</feature>
<dbReference type="Pfam" id="PF01796">
    <property type="entry name" value="OB_ChsH2_C"/>
    <property type="match status" value="1"/>
</dbReference>
<dbReference type="Proteomes" id="UP000551501">
    <property type="component" value="Unassembled WGS sequence"/>
</dbReference>
<dbReference type="InterPro" id="IPR012340">
    <property type="entry name" value="NA-bd_OB-fold"/>
</dbReference>
<evidence type="ECO:0000313" key="2">
    <source>
        <dbReference type="EMBL" id="MBB4137432.1"/>
    </source>
</evidence>
<name>A0A840F0N4_9ACTN</name>
<dbReference type="SUPFAM" id="SSF50249">
    <property type="entry name" value="Nucleic acid-binding proteins"/>
    <property type="match status" value="1"/>
</dbReference>
<comment type="caution">
    <text evidence="2">The sequence shown here is derived from an EMBL/GenBank/DDBJ whole genome shotgun (WGS) entry which is preliminary data.</text>
</comment>
<sequence>MTTDSNDSPMLPAVVRDEAGAAFFDAAARGELLVKKGPGGVVLGPEVRTCPVTGSGELDAVSASGRATLVSWATVHRAPLPILADAVPYVTALVELDEGPWLLVRLIDVDTADLRVGLPLLARYVTGRGADGEAAGETLPVFAPDPGRR</sequence>
<organism evidence="2 3">
    <name type="scientific">Gordonia humi</name>
    <dbReference type="NCBI Taxonomy" id="686429"/>
    <lineage>
        <taxon>Bacteria</taxon>
        <taxon>Bacillati</taxon>
        <taxon>Actinomycetota</taxon>
        <taxon>Actinomycetes</taxon>
        <taxon>Mycobacteriales</taxon>
        <taxon>Gordoniaceae</taxon>
        <taxon>Gordonia</taxon>
    </lineage>
</organism>
<dbReference type="PANTHER" id="PTHR34075:SF5">
    <property type="entry name" value="BLR3430 PROTEIN"/>
    <property type="match status" value="1"/>
</dbReference>
<evidence type="ECO:0000313" key="3">
    <source>
        <dbReference type="Proteomes" id="UP000551501"/>
    </source>
</evidence>
<accession>A0A840F0N4</accession>
<dbReference type="InterPro" id="IPR052513">
    <property type="entry name" value="Thioester_dehydratase-like"/>
</dbReference>
<keyword evidence="3" id="KW-1185">Reference proteome</keyword>
<dbReference type="EMBL" id="JACIFP010000001">
    <property type="protein sequence ID" value="MBB4137432.1"/>
    <property type="molecule type" value="Genomic_DNA"/>
</dbReference>